<dbReference type="AlphaFoldDB" id="A0A7Z1ADX8"/>
<name>A0A7Z1ADX8_9GAMM</name>
<keyword evidence="2" id="KW-1185">Reference proteome</keyword>
<reference evidence="1 2" key="1">
    <citation type="submission" date="2016-06" db="EMBL/GenBank/DDBJ databases">
        <title>Genome sequence of endosymbiont of Candidatus Endolucinida thiodiazotropha.</title>
        <authorList>
            <person name="Poehlein A."/>
            <person name="Koenig S."/>
            <person name="Heiden S.E."/>
            <person name="Thuermer A."/>
            <person name="Voget S."/>
            <person name="Daniel R."/>
            <person name="Markert S."/>
            <person name="Gros O."/>
            <person name="Schweder T."/>
        </authorList>
    </citation>
    <scope>NUCLEOTIDE SEQUENCE [LARGE SCALE GENOMIC DNA]</scope>
    <source>
        <strain evidence="1 2">COS</strain>
    </source>
</reference>
<dbReference type="OrthoDB" id="5815061at2"/>
<sequence length="178" mass="19877">MLRTQLTIVFSLLIATTVGWAVTPEKQPPTNIIETLITSLPGSWDGQAIETPVGPVDYDIIFQQCSDSLVAGMADLRPSDHYWQFRNESDKLELTFLSTFAGNREPVKLLVSRKTGSSIDFYAPELPLLTVSISINEPIIDIRVFHHHKPHVHIRLSRQAQSTLQAEQTSPLSACKKV</sequence>
<evidence type="ECO:0000313" key="2">
    <source>
        <dbReference type="Proteomes" id="UP000094769"/>
    </source>
</evidence>
<protein>
    <submittedName>
        <fullName evidence="1">Uncharacterized protein</fullName>
    </submittedName>
</protein>
<dbReference type="RefSeq" id="WP_069127138.1">
    <property type="nucleotide sequence ID" value="NZ_MARB01000023.1"/>
</dbReference>
<dbReference type="EMBL" id="MARB01000023">
    <property type="protein sequence ID" value="ODJ86336.1"/>
    <property type="molecule type" value="Genomic_DNA"/>
</dbReference>
<dbReference type="Proteomes" id="UP000094769">
    <property type="component" value="Unassembled WGS sequence"/>
</dbReference>
<organism evidence="1 2">
    <name type="scientific">Candidatus Thiodiazotropha endolucinida</name>
    <dbReference type="NCBI Taxonomy" id="1655433"/>
    <lineage>
        <taxon>Bacteria</taxon>
        <taxon>Pseudomonadati</taxon>
        <taxon>Pseudomonadota</taxon>
        <taxon>Gammaproteobacteria</taxon>
        <taxon>Chromatiales</taxon>
        <taxon>Sedimenticolaceae</taxon>
        <taxon>Candidatus Thiodiazotropha</taxon>
    </lineage>
</organism>
<gene>
    <name evidence="1" type="ORF">CODIS_33950</name>
</gene>
<evidence type="ECO:0000313" key="1">
    <source>
        <dbReference type="EMBL" id="ODJ86336.1"/>
    </source>
</evidence>
<accession>A0A7Z1ADX8</accession>
<comment type="caution">
    <text evidence="1">The sequence shown here is derived from an EMBL/GenBank/DDBJ whole genome shotgun (WGS) entry which is preliminary data.</text>
</comment>
<proteinExistence type="predicted"/>